<dbReference type="Pfam" id="PF14774">
    <property type="entry name" value="FAM177"/>
    <property type="match status" value="1"/>
</dbReference>
<sequence>MDDKTNVTPTDIGEDFSSLNLSEISPVKKNEKKPKKILHFSDGVLEEYSSDEETDTPACKPPTDNTDPASLTWKPWMAYWATKTGKNVLSTCDYIGEGLANFLGITSQKYFYEIEEYKRCMKQEEEERKEEAAQMAGWTTEPSITEESNIHDVEEQFFEKKFEFKKETFKTEEIDKSNEKF</sequence>
<dbReference type="PANTHER" id="PTHR31206:SF1">
    <property type="entry name" value="LP10445P"/>
    <property type="match status" value="1"/>
</dbReference>
<evidence type="ECO:0000256" key="1">
    <source>
        <dbReference type="SAM" id="MobiDB-lite"/>
    </source>
</evidence>
<dbReference type="Proteomes" id="UP000326759">
    <property type="component" value="Unassembled WGS sequence"/>
</dbReference>
<evidence type="ECO:0000313" key="3">
    <source>
        <dbReference type="Proteomes" id="UP000326759"/>
    </source>
</evidence>
<dbReference type="AlphaFoldDB" id="A0A5N5TP16"/>
<accession>A0A5N5TP16</accession>
<gene>
    <name evidence="2" type="ORF">Anas_08699</name>
</gene>
<evidence type="ECO:0008006" key="4">
    <source>
        <dbReference type="Google" id="ProtNLM"/>
    </source>
</evidence>
<dbReference type="OrthoDB" id="45963at2759"/>
<protein>
    <recommendedName>
        <fullName evidence="4">Protein FAM177A1</fullName>
    </recommendedName>
</protein>
<feature type="region of interest" description="Disordered" evidence="1">
    <location>
        <begin position="128"/>
        <end position="149"/>
    </location>
</feature>
<proteinExistence type="predicted"/>
<dbReference type="PANTHER" id="PTHR31206">
    <property type="entry name" value="LP10445P"/>
    <property type="match status" value="1"/>
</dbReference>
<reference evidence="2 3" key="1">
    <citation type="journal article" date="2019" name="PLoS Biol.">
        <title>Sex chromosomes control vertical transmission of feminizing Wolbachia symbionts in an isopod.</title>
        <authorList>
            <person name="Becking T."/>
            <person name="Chebbi M.A."/>
            <person name="Giraud I."/>
            <person name="Moumen B."/>
            <person name="Laverre T."/>
            <person name="Caubet Y."/>
            <person name="Peccoud J."/>
            <person name="Gilbert C."/>
            <person name="Cordaux R."/>
        </authorList>
    </citation>
    <scope>NUCLEOTIDE SEQUENCE [LARGE SCALE GENOMIC DNA]</scope>
    <source>
        <strain evidence="2">ANa2</strain>
        <tissue evidence="2">Whole body excluding digestive tract and cuticle</tissue>
    </source>
</reference>
<evidence type="ECO:0000313" key="2">
    <source>
        <dbReference type="EMBL" id="KAB7507915.1"/>
    </source>
</evidence>
<keyword evidence="3" id="KW-1185">Reference proteome</keyword>
<feature type="region of interest" description="Disordered" evidence="1">
    <location>
        <begin position="47"/>
        <end position="67"/>
    </location>
</feature>
<dbReference type="EMBL" id="SEYY01000149">
    <property type="protein sequence ID" value="KAB7507915.1"/>
    <property type="molecule type" value="Genomic_DNA"/>
</dbReference>
<dbReference type="InterPro" id="IPR028260">
    <property type="entry name" value="FAM177"/>
</dbReference>
<name>A0A5N5TP16_9CRUS</name>
<comment type="caution">
    <text evidence="2">The sequence shown here is derived from an EMBL/GenBank/DDBJ whole genome shotgun (WGS) entry which is preliminary data.</text>
</comment>
<organism evidence="2 3">
    <name type="scientific">Armadillidium nasatum</name>
    <dbReference type="NCBI Taxonomy" id="96803"/>
    <lineage>
        <taxon>Eukaryota</taxon>
        <taxon>Metazoa</taxon>
        <taxon>Ecdysozoa</taxon>
        <taxon>Arthropoda</taxon>
        <taxon>Crustacea</taxon>
        <taxon>Multicrustacea</taxon>
        <taxon>Malacostraca</taxon>
        <taxon>Eumalacostraca</taxon>
        <taxon>Peracarida</taxon>
        <taxon>Isopoda</taxon>
        <taxon>Oniscidea</taxon>
        <taxon>Crinocheta</taxon>
        <taxon>Armadillidiidae</taxon>
        <taxon>Armadillidium</taxon>
    </lineage>
</organism>